<reference evidence="8 9" key="1">
    <citation type="submission" date="2016-10" db="EMBL/GenBank/DDBJ databases">
        <authorList>
            <person name="de Groot N.N."/>
        </authorList>
    </citation>
    <scope>NUCLEOTIDE SEQUENCE [LARGE SCALE GENOMIC DNA]</scope>
    <source>
        <strain evidence="8 9">DSM 12271</strain>
    </source>
</reference>
<evidence type="ECO:0000259" key="7">
    <source>
        <dbReference type="PROSITE" id="PS51918"/>
    </source>
</evidence>
<evidence type="ECO:0000256" key="4">
    <source>
        <dbReference type="ARBA" id="ARBA00023014"/>
    </source>
</evidence>
<evidence type="ECO:0000256" key="5">
    <source>
        <dbReference type="PIRSR" id="PIRSR004762-1"/>
    </source>
</evidence>
<dbReference type="OrthoDB" id="9775764at2"/>
<dbReference type="InterPro" id="IPR058240">
    <property type="entry name" value="rSAM_sf"/>
</dbReference>
<feature type="binding site" evidence="6">
    <location>
        <position position="272"/>
    </location>
    <ligand>
        <name>(3R)-3-methyl-D-ornithine</name>
        <dbReference type="ChEBI" id="CHEBI:64642"/>
    </ligand>
</feature>
<feature type="binding site" evidence="5">
    <location>
        <position position="64"/>
    </location>
    <ligand>
        <name>[4Fe-4S] cluster</name>
        <dbReference type="ChEBI" id="CHEBI:49883"/>
        <note>4Fe-4S-S-AdoMet</note>
    </ligand>
</feature>
<dbReference type="PROSITE" id="PS51918">
    <property type="entry name" value="RADICAL_SAM"/>
    <property type="match status" value="1"/>
</dbReference>
<comment type="cofactor">
    <cofactor evidence="5">
        <name>[4Fe-4S] cluster</name>
        <dbReference type="ChEBI" id="CHEBI:49883"/>
    </cofactor>
    <text evidence="5">Binds 1 [4Fe-4S] cluster. The cluster is coordinated with 3 cysteines and an exchangeable S-adenosyl-L-methionine.</text>
</comment>
<keyword evidence="1 5" id="KW-0949">S-adenosyl-L-methionine</keyword>
<evidence type="ECO:0000313" key="9">
    <source>
        <dbReference type="Proteomes" id="UP000198619"/>
    </source>
</evidence>
<dbReference type="SFLD" id="SFLDS00029">
    <property type="entry name" value="Radical_SAM"/>
    <property type="match status" value="1"/>
</dbReference>
<dbReference type="CDD" id="cd01335">
    <property type="entry name" value="Radical_SAM"/>
    <property type="match status" value="1"/>
</dbReference>
<dbReference type="GO" id="GO:0016740">
    <property type="term" value="F:transferase activity"/>
    <property type="evidence" value="ECO:0007669"/>
    <property type="project" value="TreeGrafter"/>
</dbReference>
<feature type="binding site" evidence="6">
    <location>
        <position position="182"/>
    </location>
    <ligand>
        <name>S-adenosyl-L-methionine</name>
        <dbReference type="ChEBI" id="CHEBI:59789"/>
    </ligand>
</feature>
<evidence type="ECO:0000256" key="1">
    <source>
        <dbReference type="ARBA" id="ARBA00022691"/>
    </source>
</evidence>
<feature type="binding site" evidence="6">
    <location>
        <position position="163"/>
    </location>
    <ligand>
        <name>S-adenosyl-L-methionine</name>
        <dbReference type="ChEBI" id="CHEBI:59789"/>
    </ligand>
</feature>
<keyword evidence="5" id="KW-0004">4Fe-4S</keyword>
<dbReference type="PIRSF" id="PIRSF004762">
    <property type="entry name" value="CHP00423"/>
    <property type="match status" value="1"/>
</dbReference>
<name>A0A1I0ZB97_9CLOT</name>
<feature type="binding site" evidence="5">
    <location>
        <position position="68"/>
    </location>
    <ligand>
        <name>[4Fe-4S] cluster</name>
        <dbReference type="ChEBI" id="CHEBI:49883"/>
        <note>4Fe-4S-S-AdoMet</note>
    </ligand>
</feature>
<accession>A0A1I0ZB97</accession>
<dbReference type="PANTHER" id="PTHR43726:SF1">
    <property type="entry name" value="BIOTIN SYNTHASE"/>
    <property type="match status" value="1"/>
</dbReference>
<proteinExistence type="predicted"/>
<dbReference type="SFLD" id="SFLDF00348">
    <property type="entry name" value="FeFe_hydrogenase_maturase_(Hyd"/>
    <property type="match status" value="1"/>
</dbReference>
<dbReference type="SMART" id="SM00729">
    <property type="entry name" value="Elp3"/>
    <property type="match status" value="1"/>
</dbReference>
<dbReference type="RefSeq" id="WP_090041669.1">
    <property type="nucleotide sequence ID" value="NZ_FOKI01000018.1"/>
</dbReference>
<keyword evidence="4 5" id="KW-0411">Iron-sulfur</keyword>
<dbReference type="Gene3D" id="3.20.20.70">
    <property type="entry name" value="Aldolase class I"/>
    <property type="match status" value="1"/>
</dbReference>
<dbReference type="GO" id="GO:0051539">
    <property type="term" value="F:4 iron, 4 sulfur cluster binding"/>
    <property type="evidence" value="ECO:0007669"/>
    <property type="project" value="UniProtKB-KW"/>
</dbReference>
<feature type="binding site" evidence="6">
    <location>
        <position position="138"/>
    </location>
    <ligand>
        <name>(3R)-3-methyl-D-ornithine</name>
        <dbReference type="ChEBI" id="CHEBI:64642"/>
    </ligand>
</feature>
<dbReference type="EMBL" id="FOKI01000018">
    <property type="protein sequence ID" value="SFB21503.1"/>
    <property type="molecule type" value="Genomic_DNA"/>
</dbReference>
<dbReference type="SFLD" id="SFLDG01082">
    <property type="entry name" value="B12-binding_domain_containing"/>
    <property type="match status" value="1"/>
</dbReference>
<dbReference type="Proteomes" id="UP000198619">
    <property type="component" value="Unassembled WGS sequence"/>
</dbReference>
<feature type="binding site" evidence="5">
    <location>
        <position position="71"/>
    </location>
    <ligand>
        <name>[4Fe-4S] cluster</name>
        <dbReference type="ChEBI" id="CHEBI:49883"/>
        <note>4Fe-4S-S-AdoMet</note>
    </ligand>
</feature>
<evidence type="ECO:0000256" key="6">
    <source>
        <dbReference type="PIRSR" id="PIRSR004762-2"/>
    </source>
</evidence>
<gene>
    <name evidence="8" type="ORF">SAMN04488528_101819</name>
</gene>
<dbReference type="InterPro" id="IPR007197">
    <property type="entry name" value="rSAM"/>
</dbReference>
<dbReference type="InterPro" id="IPR006638">
    <property type="entry name" value="Elp3/MiaA/NifB-like_rSAM"/>
</dbReference>
<dbReference type="InterPro" id="IPR034422">
    <property type="entry name" value="HydE/PylB-like"/>
</dbReference>
<evidence type="ECO:0000313" key="8">
    <source>
        <dbReference type="EMBL" id="SFB21503.1"/>
    </source>
</evidence>
<dbReference type="SUPFAM" id="SSF102114">
    <property type="entry name" value="Radical SAM enzymes"/>
    <property type="match status" value="1"/>
</dbReference>
<dbReference type="InterPro" id="IPR024021">
    <property type="entry name" value="FeFe-hyd_HydE_rSAM"/>
</dbReference>
<dbReference type="PANTHER" id="PTHR43726">
    <property type="entry name" value="3-METHYLORNITHINE SYNTHASE"/>
    <property type="match status" value="1"/>
</dbReference>
<dbReference type="NCBIfam" id="TIGR03956">
    <property type="entry name" value="rSAM_HydE"/>
    <property type="match status" value="1"/>
</dbReference>
<sequence>MDIRNLINNIAFNNYEPSIDELERIISVNGDDMHYLFSVADKVREEYCSDEVQIRAIIEFSNYCRCQCKYCGLNCHNTEVKRYRMSPEEIVSTAKEAVDAGYKTLVLQSGEDMFYTKDMVCNIVKDIKAIDDIAITLSIGERSCDEFKAFKEAGADRFLIKHETADEDLYNSLHPHSTFKRRIQCLKDLKSLGFQTGSGFMIGLPHQTNRIIAKDIMLLKEIGVHMAGIGPFISHPKTDLKDCNNGDAMMTLKAVATTRILLKDPMLPVTTSLGVLEEKNKSLAFGSGANVIMQKVQPIQYRKMYEIYPKDTKDEPSVLAKRLELEDFIKSCGRKISKSRGDFGLLK</sequence>
<dbReference type="SFLD" id="SFLDG01060">
    <property type="entry name" value="BATS_domain_containing"/>
    <property type="match status" value="1"/>
</dbReference>
<dbReference type="InterPro" id="IPR013785">
    <property type="entry name" value="Aldolase_TIM"/>
</dbReference>
<keyword evidence="3 5" id="KW-0408">Iron</keyword>
<evidence type="ECO:0000256" key="2">
    <source>
        <dbReference type="ARBA" id="ARBA00022723"/>
    </source>
</evidence>
<dbReference type="AlphaFoldDB" id="A0A1I0ZB97"/>
<dbReference type="SFLD" id="SFLDG01280">
    <property type="entry name" value="HydE/PylB-like"/>
    <property type="match status" value="1"/>
</dbReference>
<dbReference type="GO" id="GO:0046872">
    <property type="term" value="F:metal ion binding"/>
    <property type="evidence" value="ECO:0007669"/>
    <property type="project" value="UniProtKB-KW"/>
</dbReference>
<keyword evidence="2" id="KW-0479">Metal-binding</keyword>
<evidence type="ECO:0000256" key="3">
    <source>
        <dbReference type="ARBA" id="ARBA00023004"/>
    </source>
</evidence>
<feature type="domain" description="Radical SAM core" evidence="7">
    <location>
        <begin position="50"/>
        <end position="272"/>
    </location>
</feature>
<dbReference type="STRING" id="84698.SAMN04488528_101819"/>
<organism evidence="8 9">
    <name type="scientific">Clostridium frigidicarnis</name>
    <dbReference type="NCBI Taxonomy" id="84698"/>
    <lineage>
        <taxon>Bacteria</taxon>
        <taxon>Bacillati</taxon>
        <taxon>Bacillota</taxon>
        <taxon>Clostridia</taxon>
        <taxon>Eubacteriales</taxon>
        <taxon>Clostridiaceae</taxon>
        <taxon>Clostridium</taxon>
    </lineage>
</organism>
<dbReference type="Pfam" id="PF04055">
    <property type="entry name" value="Radical_SAM"/>
    <property type="match status" value="1"/>
</dbReference>
<keyword evidence="9" id="KW-1185">Reference proteome</keyword>
<protein>
    <submittedName>
        <fullName evidence="8">Biotin synthase</fullName>
    </submittedName>
</protein>